<feature type="region of interest" description="Disordered" evidence="1">
    <location>
        <begin position="188"/>
        <end position="227"/>
    </location>
</feature>
<name>A0A3N4IHL0_ASCIM</name>
<keyword evidence="3" id="KW-1185">Reference proteome</keyword>
<reference evidence="2 3" key="1">
    <citation type="journal article" date="2018" name="Nat. Ecol. Evol.">
        <title>Pezizomycetes genomes reveal the molecular basis of ectomycorrhizal truffle lifestyle.</title>
        <authorList>
            <person name="Murat C."/>
            <person name="Payen T."/>
            <person name="Noel B."/>
            <person name="Kuo A."/>
            <person name="Morin E."/>
            <person name="Chen J."/>
            <person name="Kohler A."/>
            <person name="Krizsan K."/>
            <person name="Balestrini R."/>
            <person name="Da Silva C."/>
            <person name="Montanini B."/>
            <person name="Hainaut M."/>
            <person name="Levati E."/>
            <person name="Barry K.W."/>
            <person name="Belfiori B."/>
            <person name="Cichocki N."/>
            <person name="Clum A."/>
            <person name="Dockter R.B."/>
            <person name="Fauchery L."/>
            <person name="Guy J."/>
            <person name="Iotti M."/>
            <person name="Le Tacon F."/>
            <person name="Lindquist E.A."/>
            <person name="Lipzen A."/>
            <person name="Malagnac F."/>
            <person name="Mello A."/>
            <person name="Molinier V."/>
            <person name="Miyauchi S."/>
            <person name="Poulain J."/>
            <person name="Riccioni C."/>
            <person name="Rubini A."/>
            <person name="Sitrit Y."/>
            <person name="Splivallo R."/>
            <person name="Traeger S."/>
            <person name="Wang M."/>
            <person name="Zifcakova L."/>
            <person name="Wipf D."/>
            <person name="Zambonelli A."/>
            <person name="Paolocci F."/>
            <person name="Nowrousian M."/>
            <person name="Ottonello S."/>
            <person name="Baldrian P."/>
            <person name="Spatafora J.W."/>
            <person name="Henrissat B."/>
            <person name="Nagy L.G."/>
            <person name="Aury J.M."/>
            <person name="Wincker P."/>
            <person name="Grigoriev I.V."/>
            <person name="Bonfante P."/>
            <person name="Martin F.M."/>
        </authorList>
    </citation>
    <scope>NUCLEOTIDE SEQUENCE [LARGE SCALE GENOMIC DNA]</scope>
    <source>
        <strain evidence="2 3">RN42</strain>
    </source>
</reference>
<dbReference type="Proteomes" id="UP000275078">
    <property type="component" value="Unassembled WGS sequence"/>
</dbReference>
<gene>
    <name evidence="2" type="ORF">BJ508DRAFT_414982</name>
</gene>
<evidence type="ECO:0000313" key="2">
    <source>
        <dbReference type="EMBL" id="RPA81134.1"/>
    </source>
</evidence>
<organism evidence="2 3">
    <name type="scientific">Ascobolus immersus RN42</name>
    <dbReference type="NCBI Taxonomy" id="1160509"/>
    <lineage>
        <taxon>Eukaryota</taxon>
        <taxon>Fungi</taxon>
        <taxon>Dikarya</taxon>
        <taxon>Ascomycota</taxon>
        <taxon>Pezizomycotina</taxon>
        <taxon>Pezizomycetes</taxon>
        <taxon>Pezizales</taxon>
        <taxon>Ascobolaceae</taxon>
        <taxon>Ascobolus</taxon>
    </lineage>
</organism>
<feature type="region of interest" description="Disordered" evidence="1">
    <location>
        <begin position="1"/>
        <end position="38"/>
    </location>
</feature>
<accession>A0A3N4IHL0</accession>
<dbReference type="AlphaFoldDB" id="A0A3N4IHL0"/>
<sequence>MPPPRFQSKPKKKKVPEPVTAEEWFDKGVEDEENGERWRSGDKVKSGRWFHKALEAYETSLRLSPLRPNFDAAYNAAHIQYVLASSAAYHEDGLTRDEHLRLLKRAVECHIRAMALEDKMSEAEKKKCNWQDLFFNAGQCMTEYAEKLQGSSNRIRSSDRDEIVGALGEAVTLYQRVWEIQERRVQEQGSLESLQGNGEDDNSPIAGPSQPQQSPGSENGSDSATSEWAYEDEPVTLESLVDTAIATLEALIIRVQVIPQSDTPLEDLTSIRELSTNLLNTRIIPLATRAPHLSSKVLLVRARYATAQAEAAFRLSTISLAEYEQEILAHFSDTPLPDRPSSSGLDFKDIETLCEKADAHIAFAGIVVESNEVDHQLAWKHYNLASLSLTAAAGVNKYDPQVQLGRGDVELLRSKVNIPAAQKSVDLLRSNARVYYRNTKNLASPESEPGLVLEASVKEAMLAYESGDGSLIKAVGNGGRVKVVVAEAVSEGLFGMEWLQRFGIGG</sequence>
<dbReference type="OrthoDB" id="5328412at2759"/>
<feature type="compositionally biased region" description="Polar residues" evidence="1">
    <location>
        <begin position="209"/>
        <end position="226"/>
    </location>
</feature>
<evidence type="ECO:0000313" key="3">
    <source>
        <dbReference type="Proteomes" id="UP000275078"/>
    </source>
</evidence>
<dbReference type="EMBL" id="ML119682">
    <property type="protein sequence ID" value="RPA81134.1"/>
    <property type="molecule type" value="Genomic_DNA"/>
</dbReference>
<evidence type="ECO:0000256" key="1">
    <source>
        <dbReference type="SAM" id="MobiDB-lite"/>
    </source>
</evidence>
<protein>
    <recommendedName>
        <fullName evidence="4">TPR-like protein</fullName>
    </recommendedName>
</protein>
<evidence type="ECO:0008006" key="4">
    <source>
        <dbReference type="Google" id="ProtNLM"/>
    </source>
</evidence>
<proteinExistence type="predicted"/>